<organism evidence="1 2">
    <name type="scientific">Peribacillus butanolivorans</name>
    <dbReference type="NCBI Taxonomy" id="421767"/>
    <lineage>
        <taxon>Bacteria</taxon>
        <taxon>Bacillati</taxon>
        <taxon>Bacillota</taxon>
        <taxon>Bacilli</taxon>
        <taxon>Bacillales</taxon>
        <taxon>Bacillaceae</taxon>
        <taxon>Peribacillus</taxon>
    </lineage>
</organism>
<dbReference type="AlphaFoldDB" id="A0AAX0RZP0"/>
<protein>
    <submittedName>
        <fullName evidence="1">Uncharacterized protein</fullName>
    </submittedName>
</protein>
<name>A0AAX0RZP0_9BACI</name>
<evidence type="ECO:0000313" key="1">
    <source>
        <dbReference type="EMBL" id="PEJ31979.1"/>
    </source>
</evidence>
<proteinExistence type="predicted"/>
<gene>
    <name evidence="1" type="ORF">CN689_15190</name>
</gene>
<accession>A0AAX0RZP0</accession>
<dbReference type="RefSeq" id="WP_098176491.1">
    <property type="nucleotide sequence ID" value="NZ_NUEQ01000026.1"/>
</dbReference>
<sequence length="107" mass="12256">MKPEILSTAIETLTELFFTKNKETDFLAMRTMECYISDLDLLSDISAVAVEIERQGTWALVPKFKLFNMRAADEIEVALCGLKYTDAEIIASDIVFEEWKKSQNHCQ</sequence>
<dbReference type="Proteomes" id="UP000220106">
    <property type="component" value="Unassembled WGS sequence"/>
</dbReference>
<evidence type="ECO:0000313" key="2">
    <source>
        <dbReference type="Proteomes" id="UP000220106"/>
    </source>
</evidence>
<reference evidence="1 2" key="1">
    <citation type="submission" date="2017-09" db="EMBL/GenBank/DDBJ databases">
        <title>Large-scale bioinformatics analysis of Bacillus genomes uncovers conserved roles of natural products in bacterial physiology.</title>
        <authorList>
            <consortium name="Agbiome Team Llc"/>
            <person name="Bleich R.M."/>
            <person name="Kirk G.J."/>
            <person name="Santa Maria K.C."/>
            <person name="Allen S.E."/>
            <person name="Farag S."/>
            <person name="Shank E.A."/>
            <person name="Bowers A."/>
        </authorList>
    </citation>
    <scope>NUCLEOTIDE SEQUENCE [LARGE SCALE GENOMIC DNA]</scope>
    <source>
        <strain evidence="1 2">AFS003229</strain>
    </source>
</reference>
<comment type="caution">
    <text evidence="1">The sequence shown here is derived from an EMBL/GenBank/DDBJ whole genome shotgun (WGS) entry which is preliminary data.</text>
</comment>
<dbReference type="EMBL" id="NUEQ01000026">
    <property type="protein sequence ID" value="PEJ31979.1"/>
    <property type="molecule type" value="Genomic_DNA"/>
</dbReference>